<comment type="similarity">
    <text evidence="2">Belongs to the EamA transporter family.</text>
</comment>
<protein>
    <submittedName>
        <fullName evidence="10">EamA family transporter RarD</fullName>
    </submittedName>
</protein>
<dbReference type="EMBL" id="CP024923">
    <property type="protein sequence ID" value="ATY33165.1"/>
    <property type="molecule type" value="Genomic_DNA"/>
</dbReference>
<evidence type="ECO:0000256" key="4">
    <source>
        <dbReference type="ARBA" id="ARBA00022475"/>
    </source>
</evidence>
<evidence type="ECO:0000256" key="8">
    <source>
        <dbReference type="SAM" id="Phobius"/>
    </source>
</evidence>
<feature type="transmembrane region" description="Helical" evidence="8">
    <location>
        <begin position="151"/>
        <end position="168"/>
    </location>
</feature>
<dbReference type="KEGG" id="sphc:CVN68_15315"/>
<keyword evidence="4" id="KW-1003">Cell membrane</keyword>
<dbReference type="AlphaFoldDB" id="A0A2K8MH04"/>
<gene>
    <name evidence="10" type="primary">rarD</name>
    <name evidence="10" type="ORF">CVN68_15315</name>
</gene>
<sequence>MRNSSKPDAAGLAFGVGSYTLWGVLPLYIHLLKGVPALQVLAHRVLWSLALLLVLILVLRRAKGIITAARGRTLLLLVGSALMIAINWIVYIWAVQNEHVLEASLGYFINPLVNVALGFAFLGERLRRLQGVAIAIAAAGVVVLATSGGGALWISLLLALSFGFYGLLRKVAAIDALGGLTVETLLLAPFSVALLLHAGHTGTTAFGQSNHMDLLLALAGVVTALPLLLFAAAARRLPLATLGLLQYIAPSLQFAEAVLIFGEPMRTAHIVTFALIWTGCALYAFDAVRAARARPALPAE</sequence>
<dbReference type="PANTHER" id="PTHR22911:SF137">
    <property type="entry name" value="SOLUTE CARRIER FAMILY 35 MEMBER G2-RELATED"/>
    <property type="match status" value="1"/>
</dbReference>
<keyword evidence="6 8" id="KW-1133">Transmembrane helix</keyword>
<dbReference type="OrthoDB" id="369870at2"/>
<evidence type="ECO:0000256" key="3">
    <source>
        <dbReference type="ARBA" id="ARBA00022448"/>
    </source>
</evidence>
<keyword evidence="11" id="KW-1185">Reference proteome</keyword>
<reference evidence="10 11" key="1">
    <citation type="submission" date="2017-11" db="EMBL/GenBank/DDBJ databases">
        <title>Complete genome sequence of Sphingomonas sp. Strain Cra20, a psychrotolerant potential plant growth promoting rhizobacteria.</title>
        <authorList>
            <person name="Luo Y."/>
        </authorList>
    </citation>
    <scope>NUCLEOTIDE SEQUENCE [LARGE SCALE GENOMIC DNA]</scope>
    <source>
        <strain evidence="10 11">Cra20</strain>
    </source>
</reference>
<comment type="subcellular location">
    <subcellularLocation>
        <location evidence="1">Cell membrane</location>
        <topology evidence="1">Multi-pass membrane protein</topology>
    </subcellularLocation>
</comment>
<keyword evidence="7 8" id="KW-0472">Membrane</keyword>
<organism evidence="10 11">
    <name type="scientific">Sphingomonas psychrotolerans</name>
    <dbReference type="NCBI Taxonomy" id="1327635"/>
    <lineage>
        <taxon>Bacteria</taxon>
        <taxon>Pseudomonadati</taxon>
        <taxon>Pseudomonadota</taxon>
        <taxon>Alphaproteobacteria</taxon>
        <taxon>Sphingomonadales</taxon>
        <taxon>Sphingomonadaceae</taxon>
        <taxon>Sphingomonas</taxon>
    </lineage>
</organism>
<feature type="transmembrane region" description="Helical" evidence="8">
    <location>
        <begin position="74"/>
        <end position="93"/>
    </location>
</feature>
<accession>A0A2K8MH04</accession>
<name>A0A2K8MH04_9SPHN</name>
<dbReference type="Proteomes" id="UP000229081">
    <property type="component" value="Chromosome"/>
</dbReference>
<dbReference type="PANTHER" id="PTHR22911">
    <property type="entry name" value="ACYL-MALONYL CONDENSING ENZYME-RELATED"/>
    <property type="match status" value="1"/>
</dbReference>
<dbReference type="InterPro" id="IPR000620">
    <property type="entry name" value="EamA_dom"/>
</dbReference>
<feature type="transmembrane region" description="Helical" evidence="8">
    <location>
        <begin position="41"/>
        <end position="62"/>
    </location>
</feature>
<dbReference type="SUPFAM" id="SSF103481">
    <property type="entry name" value="Multidrug resistance efflux transporter EmrE"/>
    <property type="match status" value="2"/>
</dbReference>
<feature type="transmembrane region" description="Helical" evidence="8">
    <location>
        <begin position="267"/>
        <end position="285"/>
    </location>
</feature>
<dbReference type="Pfam" id="PF00892">
    <property type="entry name" value="EamA"/>
    <property type="match status" value="1"/>
</dbReference>
<evidence type="ECO:0000256" key="2">
    <source>
        <dbReference type="ARBA" id="ARBA00007362"/>
    </source>
</evidence>
<feature type="transmembrane region" description="Helical" evidence="8">
    <location>
        <begin position="105"/>
        <end position="122"/>
    </location>
</feature>
<evidence type="ECO:0000313" key="11">
    <source>
        <dbReference type="Proteomes" id="UP000229081"/>
    </source>
</evidence>
<feature type="transmembrane region" description="Helical" evidence="8">
    <location>
        <begin position="239"/>
        <end position="261"/>
    </location>
</feature>
<dbReference type="InterPro" id="IPR004626">
    <property type="entry name" value="RarD"/>
</dbReference>
<evidence type="ECO:0000256" key="7">
    <source>
        <dbReference type="ARBA" id="ARBA00023136"/>
    </source>
</evidence>
<evidence type="ECO:0000259" key="9">
    <source>
        <dbReference type="Pfam" id="PF00892"/>
    </source>
</evidence>
<feature type="transmembrane region" description="Helical" evidence="8">
    <location>
        <begin position="12"/>
        <end position="29"/>
    </location>
</feature>
<proteinExistence type="inferred from homology"/>
<feature type="transmembrane region" description="Helical" evidence="8">
    <location>
        <begin position="214"/>
        <end position="232"/>
    </location>
</feature>
<dbReference type="InterPro" id="IPR037185">
    <property type="entry name" value="EmrE-like"/>
</dbReference>
<evidence type="ECO:0000313" key="10">
    <source>
        <dbReference type="EMBL" id="ATY33165.1"/>
    </source>
</evidence>
<feature type="transmembrane region" description="Helical" evidence="8">
    <location>
        <begin position="129"/>
        <end position="145"/>
    </location>
</feature>
<dbReference type="GO" id="GO:0005886">
    <property type="term" value="C:plasma membrane"/>
    <property type="evidence" value="ECO:0007669"/>
    <property type="project" value="UniProtKB-SubCell"/>
</dbReference>
<keyword evidence="5 8" id="KW-0812">Transmembrane</keyword>
<keyword evidence="3" id="KW-0813">Transport</keyword>
<dbReference type="RefSeq" id="WP_100282969.1">
    <property type="nucleotide sequence ID" value="NZ_CP024923.1"/>
</dbReference>
<feature type="domain" description="EamA" evidence="9">
    <location>
        <begin position="11"/>
        <end position="145"/>
    </location>
</feature>
<evidence type="ECO:0000256" key="6">
    <source>
        <dbReference type="ARBA" id="ARBA00022989"/>
    </source>
</evidence>
<evidence type="ECO:0000256" key="5">
    <source>
        <dbReference type="ARBA" id="ARBA00022692"/>
    </source>
</evidence>
<feature type="transmembrane region" description="Helical" evidence="8">
    <location>
        <begin position="180"/>
        <end position="199"/>
    </location>
</feature>
<dbReference type="NCBIfam" id="TIGR00688">
    <property type="entry name" value="rarD"/>
    <property type="match status" value="1"/>
</dbReference>
<evidence type="ECO:0000256" key="1">
    <source>
        <dbReference type="ARBA" id="ARBA00004651"/>
    </source>
</evidence>